<keyword evidence="4 11" id="KW-0808">Transferase</keyword>
<dbReference type="EC" id="3.4.19.13" evidence="11"/>
<dbReference type="Pfam" id="PF01019">
    <property type="entry name" value="G_glu_transpept"/>
    <property type="match status" value="1"/>
</dbReference>
<evidence type="ECO:0000256" key="13">
    <source>
        <dbReference type="SAM" id="SignalP"/>
    </source>
</evidence>
<dbReference type="InterPro" id="IPR029055">
    <property type="entry name" value="Ntn_hydrolases_N"/>
</dbReference>
<comment type="subunit">
    <text evidence="11">This enzyme consists of two polypeptide chains, which are synthesized in precursor form from a single polypeptide.</text>
</comment>
<feature type="signal peptide" evidence="13">
    <location>
        <begin position="1"/>
        <end position="25"/>
    </location>
</feature>
<evidence type="ECO:0000256" key="7">
    <source>
        <dbReference type="ARBA" id="ARBA00023315"/>
    </source>
</evidence>
<comment type="catalytic activity">
    <reaction evidence="2 11">
        <text>glutathione + H2O = L-cysteinylglycine + L-glutamate</text>
        <dbReference type="Rhea" id="RHEA:28807"/>
        <dbReference type="ChEBI" id="CHEBI:15377"/>
        <dbReference type="ChEBI" id="CHEBI:29985"/>
        <dbReference type="ChEBI" id="CHEBI:57925"/>
        <dbReference type="ChEBI" id="CHEBI:61694"/>
        <dbReference type="EC" id="3.4.19.13"/>
    </reaction>
</comment>
<dbReference type="PANTHER" id="PTHR43199:SF1">
    <property type="entry name" value="GLUTATHIONE HYDROLASE PROENZYME"/>
    <property type="match status" value="1"/>
</dbReference>
<gene>
    <name evidence="14" type="primary">ggt_2</name>
    <name evidence="14" type="ORF">SAMEA4475696_01831</name>
</gene>
<proteinExistence type="inferred from homology"/>
<dbReference type="PRINTS" id="PR01210">
    <property type="entry name" value="GGTRANSPTASE"/>
</dbReference>
<evidence type="ECO:0000256" key="5">
    <source>
        <dbReference type="ARBA" id="ARBA00022801"/>
    </source>
</evidence>
<dbReference type="Gene3D" id="1.10.246.130">
    <property type="match status" value="1"/>
</dbReference>
<dbReference type="UniPathway" id="UPA00204"/>
<evidence type="ECO:0000256" key="3">
    <source>
        <dbReference type="ARBA" id="ARBA00009381"/>
    </source>
</evidence>
<organism evidence="14 15">
    <name type="scientific">Dermatophilus congolensis</name>
    <dbReference type="NCBI Taxonomy" id="1863"/>
    <lineage>
        <taxon>Bacteria</taxon>
        <taxon>Bacillati</taxon>
        <taxon>Actinomycetota</taxon>
        <taxon>Actinomycetes</taxon>
        <taxon>Micrococcales</taxon>
        <taxon>Dermatophilaceae</taxon>
        <taxon>Dermatophilus</taxon>
    </lineage>
</organism>
<dbReference type="PANTHER" id="PTHR43199">
    <property type="entry name" value="GLUTATHIONE HYDROLASE"/>
    <property type="match status" value="1"/>
</dbReference>
<feature type="binding site" evidence="10">
    <location>
        <position position="511"/>
    </location>
    <ligand>
        <name>L-glutamate</name>
        <dbReference type="ChEBI" id="CHEBI:29985"/>
    </ligand>
</feature>
<evidence type="ECO:0000256" key="9">
    <source>
        <dbReference type="PIRSR" id="PIRSR600101-1"/>
    </source>
</evidence>
<dbReference type="GO" id="GO:0006750">
    <property type="term" value="P:glutathione biosynthetic process"/>
    <property type="evidence" value="ECO:0007669"/>
    <property type="project" value="UniProtKB-KW"/>
</dbReference>
<dbReference type="GO" id="GO:0006751">
    <property type="term" value="P:glutathione catabolic process"/>
    <property type="evidence" value="ECO:0007669"/>
    <property type="project" value="UniProtKB-UniRule"/>
</dbReference>
<dbReference type="InterPro" id="IPR043138">
    <property type="entry name" value="GGT_lsub"/>
</dbReference>
<comment type="pathway">
    <text evidence="11">Sulfur metabolism; glutathione metabolism.</text>
</comment>
<accession>A0A239VMI1</accession>
<keyword evidence="7 11" id="KW-0012">Acyltransferase</keyword>
<feature type="active site" description="Nucleophile" evidence="9">
    <location>
        <position position="423"/>
    </location>
</feature>
<feature type="region of interest" description="Disordered" evidence="12">
    <location>
        <begin position="26"/>
        <end position="56"/>
    </location>
</feature>
<evidence type="ECO:0000256" key="6">
    <source>
        <dbReference type="ARBA" id="ARBA00023145"/>
    </source>
</evidence>
<evidence type="ECO:0000313" key="14">
    <source>
        <dbReference type="EMBL" id="SNV23515.1"/>
    </source>
</evidence>
<keyword evidence="13" id="KW-0732">Signal</keyword>
<keyword evidence="6 11" id="KW-0865">Zymogen</keyword>
<feature type="chain" id="PRO_5012082818" description="Glutathione hydrolase proenzyme" evidence="13">
    <location>
        <begin position="26"/>
        <end position="611"/>
    </location>
</feature>
<feature type="binding site" evidence="10">
    <location>
        <position position="465"/>
    </location>
    <ligand>
        <name>L-glutamate</name>
        <dbReference type="ChEBI" id="CHEBI:29985"/>
    </ligand>
</feature>
<dbReference type="InterPro" id="IPR043137">
    <property type="entry name" value="GGT_ssub_C"/>
</dbReference>
<comment type="similarity">
    <text evidence="3 11">Belongs to the gamma-glutamyltransferase family.</text>
</comment>
<keyword evidence="15" id="KW-1185">Reference proteome</keyword>
<keyword evidence="5 11" id="KW-0378">Hydrolase</keyword>
<evidence type="ECO:0000256" key="1">
    <source>
        <dbReference type="ARBA" id="ARBA00001049"/>
    </source>
</evidence>
<evidence type="ECO:0000313" key="15">
    <source>
        <dbReference type="Proteomes" id="UP000242637"/>
    </source>
</evidence>
<feature type="binding site" evidence="10">
    <location>
        <begin position="489"/>
        <end position="490"/>
    </location>
    <ligand>
        <name>L-glutamate</name>
        <dbReference type="ChEBI" id="CHEBI:29985"/>
    </ligand>
</feature>
<evidence type="ECO:0000256" key="10">
    <source>
        <dbReference type="PIRSR" id="PIRSR600101-2"/>
    </source>
</evidence>
<evidence type="ECO:0000256" key="12">
    <source>
        <dbReference type="SAM" id="MobiDB-lite"/>
    </source>
</evidence>
<comment type="PTM">
    <text evidence="11">Cleaved by autocatalysis into a large and a small subunit.</text>
</comment>
<evidence type="ECO:0000256" key="11">
    <source>
        <dbReference type="RuleBase" id="RU368036"/>
    </source>
</evidence>
<dbReference type="EC" id="2.3.2.2" evidence="11"/>
<name>A0A239VMI1_9MICO</name>
<feature type="region of interest" description="Disordered" evidence="12">
    <location>
        <begin position="472"/>
        <end position="497"/>
    </location>
</feature>
<dbReference type="GO" id="GO:0103068">
    <property type="term" value="F:leukotriene C4 gamma-glutamyl transferase activity"/>
    <property type="evidence" value="ECO:0007669"/>
    <property type="project" value="UniProtKB-EC"/>
</dbReference>
<dbReference type="InterPro" id="IPR051792">
    <property type="entry name" value="GGT_bact"/>
</dbReference>
<protein>
    <recommendedName>
        <fullName evidence="11">Glutathione hydrolase proenzyme</fullName>
        <ecNumber evidence="11">2.3.2.2</ecNumber>
        <ecNumber evidence="11">3.4.19.13</ecNumber>
    </recommendedName>
    <component>
        <recommendedName>
            <fullName evidence="11">Glutathione hydrolase large chain</fullName>
        </recommendedName>
    </component>
    <component>
        <recommendedName>
            <fullName evidence="11">Glutathione hydrolase small chain</fullName>
        </recommendedName>
    </component>
</protein>
<evidence type="ECO:0000256" key="2">
    <source>
        <dbReference type="ARBA" id="ARBA00001089"/>
    </source>
</evidence>
<dbReference type="GO" id="GO:0036374">
    <property type="term" value="F:glutathione hydrolase activity"/>
    <property type="evidence" value="ECO:0007669"/>
    <property type="project" value="UniProtKB-UniRule"/>
</dbReference>
<comment type="catalytic activity">
    <reaction evidence="8 11">
        <text>an N-terminal (5-L-glutamyl)-[peptide] + an alpha-amino acid = 5-L-glutamyl amino acid + an N-terminal L-alpha-aminoacyl-[peptide]</text>
        <dbReference type="Rhea" id="RHEA:23904"/>
        <dbReference type="Rhea" id="RHEA-COMP:9780"/>
        <dbReference type="Rhea" id="RHEA-COMP:9795"/>
        <dbReference type="ChEBI" id="CHEBI:77644"/>
        <dbReference type="ChEBI" id="CHEBI:78597"/>
        <dbReference type="ChEBI" id="CHEBI:78599"/>
        <dbReference type="ChEBI" id="CHEBI:78608"/>
        <dbReference type="EC" id="2.3.2.2"/>
    </reaction>
</comment>
<dbReference type="NCBIfam" id="TIGR00066">
    <property type="entry name" value="g_glut_trans"/>
    <property type="match status" value="1"/>
</dbReference>
<keyword evidence="11" id="KW-0317">Glutathione biosynthesis</keyword>
<reference evidence="14 15" key="1">
    <citation type="submission" date="2017-06" db="EMBL/GenBank/DDBJ databases">
        <authorList>
            <consortium name="Pathogen Informatics"/>
        </authorList>
    </citation>
    <scope>NUCLEOTIDE SEQUENCE [LARGE SCALE GENOMIC DNA]</scope>
    <source>
        <strain evidence="14 15">NCTC13039</strain>
    </source>
</reference>
<dbReference type="SUPFAM" id="SSF56235">
    <property type="entry name" value="N-terminal nucleophile aminohydrolases (Ntn hydrolases)"/>
    <property type="match status" value="1"/>
</dbReference>
<dbReference type="EMBL" id="LT906453">
    <property type="protein sequence ID" value="SNV23515.1"/>
    <property type="molecule type" value="Genomic_DNA"/>
</dbReference>
<dbReference type="Gene3D" id="3.60.20.40">
    <property type="match status" value="1"/>
</dbReference>
<sequence length="611" mass="63607">MVALMKNRTALALALSLALIPTATAAPATASPPQSPGPISHRLPKKATMTGSGGAAASVDPIATQTAIDVLARGGTAADAAVAATAVLNVVEPYATGLGGGGFFVHYDAKTKKVQTIDGRETAPASIRETSFLEPDGKPMNFDKAVNSGLSVGVPGNPAIWQMALKQWGKRSLSQMLQPAEEIARRGFVVDQAFSAETADNAKRFAKFPATAAIFLPGGKPIQPGTVLRQPDLARTYHLLRTQGPDALYRGPIGKAIVNTVNHPATAPGITVPAGGMTMNDLANYRALPKEPIVSKHKNLTIYGMPTSSGGGTAVAEILNLMQETEKQTGTPVSKTDNTQYLHRFAEASAAAFADRNRWVADVPGAPVNELISPAYATERACGFNPDKAAQRPIVFGNPDGKYGPCKPRPAGKPGKINEGASTTHLTVADRWGNVASYTSTIEQFGGSGMVVPGYGFLLNNQLTDFEFTAPTKGIPHPNLPAPGKRPRSSMSPTIVTKNGRPILATGAAGGSTIISTTAQILLGYLDRNLTAVEAVNTPRLSSRNTAAGAEPQLMKSATGEALRAMGQPMTETKTLGRATAIAMPTQGVFIPAAERTRGGGGSAMVVNPRP</sequence>
<evidence type="ECO:0000256" key="4">
    <source>
        <dbReference type="ARBA" id="ARBA00022679"/>
    </source>
</evidence>
<dbReference type="KEGG" id="dco:SAMEA4475696_1831"/>
<feature type="binding site" evidence="10">
    <location>
        <position position="120"/>
    </location>
    <ligand>
        <name>L-glutamate</name>
        <dbReference type="ChEBI" id="CHEBI:29985"/>
    </ligand>
</feature>
<comment type="catalytic activity">
    <reaction evidence="1 11">
        <text>an S-substituted glutathione + H2O = an S-substituted L-cysteinylglycine + L-glutamate</text>
        <dbReference type="Rhea" id="RHEA:59468"/>
        <dbReference type="ChEBI" id="CHEBI:15377"/>
        <dbReference type="ChEBI" id="CHEBI:29985"/>
        <dbReference type="ChEBI" id="CHEBI:90779"/>
        <dbReference type="ChEBI" id="CHEBI:143103"/>
        <dbReference type="EC" id="3.4.19.13"/>
    </reaction>
</comment>
<dbReference type="InterPro" id="IPR000101">
    <property type="entry name" value="GGT_peptidase"/>
</dbReference>
<evidence type="ECO:0000256" key="8">
    <source>
        <dbReference type="ARBA" id="ARBA00047417"/>
    </source>
</evidence>
<dbReference type="Proteomes" id="UP000242637">
    <property type="component" value="Chromosome 1"/>
</dbReference>
<dbReference type="AlphaFoldDB" id="A0A239VMI1"/>
<dbReference type="STRING" id="1121387.GCA_000429885_00201"/>